<comment type="caution">
    <text evidence="2">The sequence shown here is derived from an EMBL/GenBank/DDBJ whole genome shotgun (WGS) entry which is preliminary data.</text>
</comment>
<dbReference type="EMBL" id="JAULSV010000003">
    <property type="protein sequence ID" value="KAK0648064.1"/>
    <property type="molecule type" value="Genomic_DNA"/>
</dbReference>
<dbReference type="Pfam" id="PF26639">
    <property type="entry name" value="Het-6_barrel"/>
    <property type="match status" value="1"/>
</dbReference>
<dbReference type="AlphaFoldDB" id="A0AA40CT23"/>
<reference evidence="2" key="1">
    <citation type="submission" date="2023-06" db="EMBL/GenBank/DDBJ databases">
        <title>Genome-scale phylogeny and comparative genomics of the fungal order Sordariales.</title>
        <authorList>
            <consortium name="Lawrence Berkeley National Laboratory"/>
            <person name="Hensen N."/>
            <person name="Bonometti L."/>
            <person name="Westerberg I."/>
            <person name="Brannstrom I.O."/>
            <person name="Guillou S."/>
            <person name="Cros-Aarteil S."/>
            <person name="Calhoun S."/>
            <person name="Haridas S."/>
            <person name="Kuo A."/>
            <person name="Mondo S."/>
            <person name="Pangilinan J."/>
            <person name="Riley R."/>
            <person name="Labutti K."/>
            <person name="Andreopoulos B."/>
            <person name="Lipzen A."/>
            <person name="Chen C."/>
            <person name="Yanf M."/>
            <person name="Daum C."/>
            <person name="Ng V."/>
            <person name="Clum A."/>
            <person name="Steindorff A."/>
            <person name="Ohm R."/>
            <person name="Martin F."/>
            <person name="Silar P."/>
            <person name="Natvig D."/>
            <person name="Lalanne C."/>
            <person name="Gautier V."/>
            <person name="Ament-Velasquez S.L."/>
            <person name="Kruys A."/>
            <person name="Hutchinson M.I."/>
            <person name="Powell A.J."/>
            <person name="Barry K."/>
            <person name="Miller A.N."/>
            <person name="Grigoriev I.V."/>
            <person name="Debuchy R."/>
            <person name="Gladieux P."/>
            <person name="Thoren M.H."/>
            <person name="Johannesson H."/>
        </authorList>
    </citation>
    <scope>NUCLEOTIDE SEQUENCE</scope>
    <source>
        <strain evidence="2">SMH2532-1</strain>
    </source>
</reference>
<dbReference type="Pfam" id="PF06985">
    <property type="entry name" value="HET"/>
    <property type="match status" value="1"/>
</dbReference>
<accession>A0AA40CT23</accession>
<proteinExistence type="predicted"/>
<organism evidence="2 3">
    <name type="scientific">Cercophora newfieldiana</name>
    <dbReference type="NCBI Taxonomy" id="92897"/>
    <lineage>
        <taxon>Eukaryota</taxon>
        <taxon>Fungi</taxon>
        <taxon>Dikarya</taxon>
        <taxon>Ascomycota</taxon>
        <taxon>Pezizomycotina</taxon>
        <taxon>Sordariomycetes</taxon>
        <taxon>Sordariomycetidae</taxon>
        <taxon>Sordariales</taxon>
        <taxon>Lasiosphaeriaceae</taxon>
        <taxon>Cercophora</taxon>
    </lineage>
</organism>
<keyword evidence="3" id="KW-1185">Reference proteome</keyword>
<dbReference type="InterPro" id="IPR052895">
    <property type="entry name" value="HetReg/Transcr_Mod"/>
</dbReference>
<dbReference type="InterPro" id="IPR010730">
    <property type="entry name" value="HET"/>
</dbReference>
<name>A0AA40CT23_9PEZI</name>
<feature type="domain" description="Heterokaryon incompatibility" evidence="1">
    <location>
        <begin position="55"/>
        <end position="233"/>
    </location>
</feature>
<dbReference type="PANTHER" id="PTHR24148:SF73">
    <property type="entry name" value="HET DOMAIN PROTEIN (AFU_ORTHOLOGUE AFUA_8G01020)"/>
    <property type="match status" value="1"/>
</dbReference>
<protein>
    <submittedName>
        <fullName evidence="2">Heterokaryon incompatibility protein-domain-containing protein</fullName>
    </submittedName>
</protein>
<gene>
    <name evidence="2" type="ORF">B0T16DRAFT_112306</name>
</gene>
<dbReference type="PANTHER" id="PTHR24148">
    <property type="entry name" value="ANKYRIN REPEAT DOMAIN-CONTAINING PROTEIN 39 HOMOLOG-RELATED"/>
    <property type="match status" value="1"/>
</dbReference>
<sequence>MSPYEYQKLSTTSSIRLLRIEKASVPTGCQIPPSQDAIELTLSLSAFPLNEAPEFDALSYTWGNPMVPYSKYYSPEYSSIPSIEVEINGQSLLITQSLATALARIHHVNLDHHGCDAKSEYLWADGICINQDDLDERSSQVVQMGSIFAQAAKVLIWLGEEDEFTEDGITTLEMLAKIDPSKYDAIGYTDWEIRTTVLRDKGLVDWTSTWEHWLGLETLLNRPWFRRVWVIQEAVVNDTNIVLCGQRVLPWKLFSGPLRFLASTGWGKTDYGNHYQAVIKGAPWFSSKIRRYADMLRRKQLGRSTLCATALMLEDTRDEWREQQRQGVALWWLLTRIRLSSASDLRDKIYALVGLVNSIEEPRSILSAILTPDYRLPVEVLYVRTTRVILEAFGNLKWLREAGPPERGALPSWAADYSALLWQSGFANLSGTDDYYSKFNASGEARWQVVPASVDQMQLEVQGVWVDSVTTVPEVPRDTTMPHDIPDRLAAAISLAATVGNVQLSIASSKSRFEVFWRTVTADFQAGQDPGPPSPIGERMLECLAYIVQHNGRNSLLTSDTLSRNVMRILEADNTDPSVTSKDLKAPGRFLAAILRCRKPEISQFLDHRIFRAIDANMSTPRWVALTAEGRFITCPDYTKPGDEIWILAGSPVPVVLRKTSNTEKGLDCYEYVGQAYVYGIMHGEAMAGSPALTSIFLV</sequence>
<dbReference type="Proteomes" id="UP001174936">
    <property type="component" value="Unassembled WGS sequence"/>
</dbReference>
<evidence type="ECO:0000313" key="2">
    <source>
        <dbReference type="EMBL" id="KAK0648064.1"/>
    </source>
</evidence>
<evidence type="ECO:0000313" key="3">
    <source>
        <dbReference type="Proteomes" id="UP001174936"/>
    </source>
</evidence>
<evidence type="ECO:0000259" key="1">
    <source>
        <dbReference type="Pfam" id="PF06985"/>
    </source>
</evidence>